<evidence type="ECO:0000256" key="1">
    <source>
        <dbReference type="PIRSR" id="PIRSR613078-1"/>
    </source>
</evidence>
<dbReference type="VEuPathDB" id="ToxoDB:ETH2_0913500"/>
<organism evidence="3 4">
    <name type="scientific">Eimeria tenella</name>
    <name type="common">Coccidian parasite</name>
    <dbReference type="NCBI Taxonomy" id="5802"/>
    <lineage>
        <taxon>Eukaryota</taxon>
        <taxon>Sar</taxon>
        <taxon>Alveolata</taxon>
        <taxon>Apicomplexa</taxon>
        <taxon>Conoidasida</taxon>
        <taxon>Coccidia</taxon>
        <taxon>Eucoccidiorida</taxon>
        <taxon>Eimeriorina</taxon>
        <taxon>Eimeriidae</taxon>
        <taxon>Eimeria</taxon>
    </lineage>
</organism>
<feature type="binding site" evidence="2">
    <location>
        <position position="78"/>
    </location>
    <ligand>
        <name>substrate</name>
    </ligand>
</feature>
<dbReference type="GO" id="GO:0016791">
    <property type="term" value="F:phosphatase activity"/>
    <property type="evidence" value="ECO:0007669"/>
    <property type="project" value="TreeGrafter"/>
</dbReference>
<dbReference type="VEuPathDB" id="ToxoDB:ETH_00024685"/>
<dbReference type="InterPro" id="IPR050275">
    <property type="entry name" value="PGM_Phosphatase"/>
</dbReference>
<dbReference type="CDD" id="cd07067">
    <property type="entry name" value="HP_PGM_like"/>
    <property type="match status" value="1"/>
</dbReference>
<dbReference type="RefSeq" id="XP_013230502.1">
    <property type="nucleotide sequence ID" value="XM_013375048.1"/>
</dbReference>
<dbReference type="OrthoDB" id="354304at2759"/>
<dbReference type="SMART" id="SM00855">
    <property type="entry name" value="PGAM"/>
    <property type="match status" value="1"/>
</dbReference>
<proteinExistence type="predicted"/>
<keyword evidence="4" id="KW-1185">Reference proteome</keyword>
<evidence type="ECO:0000256" key="2">
    <source>
        <dbReference type="PIRSR" id="PIRSR613078-2"/>
    </source>
</evidence>
<dbReference type="EMBL" id="HG674657">
    <property type="protein sequence ID" value="CDJ39749.1"/>
    <property type="molecule type" value="Genomic_DNA"/>
</dbReference>
<dbReference type="InterPro" id="IPR013078">
    <property type="entry name" value="His_Pase_superF_clade-1"/>
</dbReference>
<reference evidence="3" key="1">
    <citation type="submission" date="2013-10" db="EMBL/GenBank/DDBJ databases">
        <title>Genomic analysis of the causative agents of coccidiosis in chickens.</title>
        <authorList>
            <person name="Reid A.J."/>
            <person name="Blake D."/>
            <person name="Billington K."/>
            <person name="Browne H."/>
            <person name="Dunn M."/>
            <person name="Hung S."/>
            <person name="Kawahara F."/>
            <person name="Miranda-Saavedra D."/>
            <person name="Mourier T."/>
            <person name="Nagra H."/>
            <person name="Otto T.D."/>
            <person name="Rawlings N."/>
            <person name="Sanchez A."/>
            <person name="Sanders M."/>
            <person name="Subramaniam C."/>
            <person name="Tay Y."/>
            <person name="Dear P."/>
            <person name="Doerig C."/>
            <person name="Gruber A."/>
            <person name="Parkinson J."/>
            <person name="Shirley M."/>
            <person name="Wan K.L."/>
            <person name="Berriman M."/>
            <person name="Tomley F."/>
            <person name="Pain A."/>
        </authorList>
    </citation>
    <scope>NUCLEOTIDE SEQUENCE [LARGE SCALE GENOMIC DNA]</scope>
    <source>
        <strain evidence="3">Houghton</strain>
    </source>
</reference>
<feature type="binding site" evidence="2">
    <location>
        <begin position="21"/>
        <end position="28"/>
    </location>
    <ligand>
        <name>substrate</name>
    </ligand>
</feature>
<accession>U6KTP0</accession>
<gene>
    <name evidence="3" type="ORF">ETH_00024685</name>
</gene>
<protein>
    <submittedName>
        <fullName evidence="3">Phosphoglycerate mutase protein, putative</fullName>
    </submittedName>
</protein>
<dbReference type="PANTHER" id="PTHR48100">
    <property type="entry name" value="BROAD-SPECIFICITY PHOSPHATASE YOR283W-RELATED"/>
    <property type="match status" value="1"/>
</dbReference>
<dbReference type="GO" id="GO:0005737">
    <property type="term" value="C:cytoplasm"/>
    <property type="evidence" value="ECO:0007669"/>
    <property type="project" value="TreeGrafter"/>
</dbReference>
<dbReference type="SUPFAM" id="SSF53254">
    <property type="entry name" value="Phosphoglycerate mutase-like"/>
    <property type="match status" value="1"/>
</dbReference>
<evidence type="ECO:0000313" key="4">
    <source>
        <dbReference type="Proteomes" id="UP000030747"/>
    </source>
</evidence>
<feature type="active site" description="Proton donor/acceptor" evidence="1">
    <location>
        <position position="104"/>
    </location>
</feature>
<dbReference type="PANTHER" id="PTHR48100:SF1">
    <property type="entry name" value="HISTIDINE PHOSPHATASE FAMILY PROTEIN-RELATED"/>
    <property type="match status" value="1"/>
</dbReference>
<dbReference type="Pfam" id="PF00300">
    <property type="entry name" value="His_Phos_1"/>
    <property type="match status" value="1"/>
</dbReference>
<name>U6KTP0_EIMTE</name>
<evidence type="ECO:0000313" key="3">
    <source>
        <dbReference type="EMBL" id="CDJ39749.1"/>
    </source>
</evidence>
<dbReference type="GeneID" id="25254047"/>
<reference evidence="3" key="2">
    <citation type="submission" date="2013-10" db="EMBL/GenBank/DDBJ databases">
        <authorList>
            <person name="Aslett M."/>
        </authorList>
    </citation>
    <scope>NUCLEOTIDE SEQUENCE [LARGE SCALE GENOMIC DNA]</scope>
    <source>
        <strain evidence="3">Houghton</strain>
    </source>
</reference>
<sequence length="277" mass="30172">MQPPPDAPQELKDCCELLAVRHGLTDYNAQRRLQGQLDVPLNDTGRQQCRECGSRLRNLFGGPKGAAISAIYSSPLGRTRESAEIIREAAGIESAVVLDSRLQEWNAGILQGHLLEELPSLFPEEWNAWDKSRDPSFVFPDGESFQQRYDRVKEFFLEVTQKHLGERILVVTHGGVLDDLFRLVRNVPMNVKTNAPKLNAEIHTVRAHWSSSSSGKSSSSSAAAAGEPPPAAAAAAAAAVTWEIVSWGKLAKGDSCLTGKVDTSTPIDISVRGIEYA</sequence>
<dbReference type="AlphaFoldDB" id="U6KTP0"/>
<dbReference type="Gene3D" id="3.40.50.1240">
    <property type="entry name" value="Phosphoglycerate mutase-like"/>
    <property type="match status" value="1"/>
</dbReference>
<feature type="active site" description="Tele-phosphohistidine intermediate" evidence="1">
    <location>
        <position position="22"/>
    </location>
</feature>
<dbReference type="Proteomes" id="UP000030747">
    <property type="component" value="Unassembled WGS sequence"/>
</dbReference>
<dbReference type="InterPro" id="IPR029033">
    <property type="entry name" value="His_PPase_superfam"/>
</dbReference>